<feature type="region of interest" description="Disordered" evidence="4">
    <location>
        <begin position="428"/>
        <end position="524"/>
    </location>
</feature>
<accession>R9PA38</accession>
<evidence type="ECO:0000256" key="4">
    <source>
        <dbReference type="SAM" id="MobiDB-lite"/>
    </source>
</evidence>
<keyword evidence="3" id="KW-0560">Oxidoreductase</keyword>
<feature type="compositionally biased region" description="Polar residues" evidence="4">
    <location>
        <begin position="468"/>
        <end position="488"/>
    </location>
</feature>
<dbReference type="PANTHER" id="PTHR43150:SF2">
    <property type="entry name" value="HYPERKINETIC, ISOFORM M"/>
    <property type="match status" value="1"/>
</dbReference>
<protein>
    <recommendedName>
        <fullName evidence="5">NADP-dependent oxidoreductase domain-containing protein</fullName>
    </recommendedName>
</protein>
<dbReference type="InterPro" id="IPR005399">
    <property type="entry name" value="K_chnl_volt-dep_bsu_KCNAB-rel"/>
</dbReference>
<proteinExistence type="inferred from homology"/>
<dbReference type="Proteomes" id="UP000014071">
    <property type="component" value="Unassembled WGS sequence"/>
</dbReference>
<dbReference type="OrthoDB" id="1720422at2759"/>
<evidence type="ECO:0000256" key="1">
    <source>
        <dbReference type="ARBA" id="ARBA00006515"/>
    </source>
</evidence>
<dbReference type="HOGENOM" id="CLU_352002_0_0_1"/>
<organism evidence="6 7">
    <name type="scientific">Pseudozyma hubeiensis (strain SY62)</name>
    <name type="common">Yeast</name>
    <dbReference type="NCBI Taxonomy" id="1305764"/>
    <lineage>
        <taxon>Eukaryota</taxon>
        <taxon>Fungi</taxon>
        <taxon>Dikarya</taxon>
        <taxon>Basidiomycota</taxon>
        <taxon>Ustilaginomycotina</taxon>
        <taxon>Ustilaginomycetes</taxon>
        <taxon>Ustilaginales</taxon>
        <taxon>Ustilaginaceae</taxon>
        <taxon>Pseudozyma</taxon>
    </lineage>
</organism>
<feature type="compositionally biased region" description="Polar residues" evidence="4">
    <location>
        <begin position="599"/>
        <end position="608"/>
    </location>
</feature>
<dbReference type="RefSeq" id="XP_012188527.1">
    <property type="nucleotide sequence ID" value="XM_012333137.1"/>
</dbReference>
<feature type="compositionally biased region" description="Polar residues" evidence="4">
    <location>
        <begin position="630"/>
        <end position="651"/>
    </location>
</feature>
<gene>
    <name evidence="6" type="ORF">PHSY_002513</name>
</gene>
<dbReference type="SUPFAM" id="SSF51430">
    <property type="entry name" value="NAD(P)-linked oxidoreductase"/>
    <property type="match status" value="1"/>
</dbReference>
<evidence type="ECO:0000256" key="2">
    <source>
        <dbReference type="ARBA" id="ARBA00022857"/>
    </source>
</evidence>
<keyword evidence="7" id="KW-1185">Reference proteome</keyword>
<dbReference type="eggNOG" id="KOG1575">
    <property type="taxonomic scope" value="Eukaryota"/>
</dbReference>
<reference evidence="7" key="1">
    <citation type="journal article" date="2013" name="Genome Announc.">
        <title>Draft genome sequence of the basidiomycetous yeast-like fungus Pseudozyma hubeiensis SY62, which produces an abundant amount of the biosurfactant mannosylerythritol lipids.</title>
        <authorList>
            <person name="Konishi M."/>
            <person name="Hatada Y."/>
            <person name="Horiuchi J."/>
        </authorList>
    </citation>
    <scope>NUCLEOTIDE SEQUENCE [LARGE SCALE GENOMIC DNA]</scope>
    <source>
        <strain evidence="7">SY62</strain>
    </source>
</reference>
<dbReference type="Gene3D" id="3.20.20.100">
    <property type="entry name" value="NADP-dependent oxidoreductase domain"/>
    <property type="match status" value="1"/>
</dbReference>
<feature type="compositionally biased region" description="Polar residues" evidence="4">
    <location>
        <begin position="681"/>
        <end position="699"/>
    </location>
</feature>
<feature type="region of interest" description="Disordered" evidence="4">
    <location>
        <begin position="550"/>
        <end position="651"/>
    </location>
</feature>
<dbReference type="InterPro" id="IPR036812">
    <property type="entry name" value="NAD(P)_OxRdtase_dom_sf"/>
</dbReference>
<dbReference type="EMBL" id="DF238787">
    <property type="protein sequence ID" value="GAC94940.1"/>
    <property type="molecule type" value="Genomic_DNA"/>
</dbReference>
<evidence type="ECO:0000313" key="6">
    <source>
        <dbReference type="EMBL" id="GAC94940.1"/>
    </source>
</evidence>
<comment type="similarity">
    <text evidence="1">Belongs to the shaker potassium channel beta subunit family.</text>
</comment>
<evidence type="ECO:0000256" key="3">
    <source>
        <dbReference type="ARBA" id="ARBA00023002"/>
    </source>
</evidence>
<evidence type="ECO:0000259" key="5">
    <source>
        <dbReference type="Pfam" id="PF00248"/>
    </source>
</evidence>
<dbReference type="PRINTS" id="PR01577">
    <property type="entry name" value="KCNABCHANNEL"/>
</dbReference>
<dbReference type="Pfam" id="PF00248">
    <property type="entry name" value="Aldo_ket_red"/>
    <property type="match status" value="1"/>
</dbReference>
<feature type="region of interest" description="Disordered" evidence="4">
    <location>
        <begin position="663"/>
        <end position="747"/>
    </location>
</feature>
<evidence type="ECO:0000313" key="7">
    <source>
        <dbReference type="Proteomes" id="UP000014071"/>
    </source>
</evidence>
<dbReference type="InterPro" id="IPR023210">
    <property type="entry name" value="NADP_OxRdtase_dom"/>
</dbReference>
<dbReference type="STRING" id="1305764.R9PA38"/>
<dbReference type="AlphaFoldDB" id="R9PA38"/>
<dbReference type="GeneID" id="24107806"/>
<keyword evidence="2" id="KW-0521">NADP</keyword>
<dbReference type="PANTHER" id="PTHR43150">
    <property type="entry name" value="HYPERKINETIC, ISOFORM M"/>
    <property type="match status" value="1"/>
</dbReference>
<sequence length="799" mass="86370">MTREVVCAVLPASESIASSLLVDTARKSSQVRLYTRSRRDVWLAIVVHSLSPPACPSIIVCPRTSLPPHIPTLSRSKMAPTAANPKDCPEYDPKNMIFRRLGPSGLRVSLFSLGGWLTYGGTVNADETKQIVKLAFEHGINTFDTAEVYSAGQCEVDMGKAVRELNLRRSDLVLITKVFFGTGGKDPNARGLSRKHIIEAANASLERSGLSYWDVIMAHRPDPTVPMEEIVRGFNRLIESDKCFYWGTSEWSAQQIEEAHSVANRLNLIPPIADQCQYNMFHRERPEKEYDPLFKQHSYGMTIWSPLASGTLTGKYNDGIPSGSRFDTNKGVFDNTIKELQSPEGKAKIEKVKKLTEIAEKLGAKVANLALAWCAKNPSVSTVILGASKPEQIIENLKSLDLIERLTPEIMSQIDEVLGNKPTLPPLYGRTISSSSSKVSSGQPAEEGKESIERITSPQRTVGHPYTRTKTPSNVSSLSNPASPTNASGWPMGLGITPVSPPPRSRTGSRDDLGSRPLSRLSQRASSMSISCGLPAVLDSTAVSSVLEAKPSADKSTLADEPMLTSPITSPIMGATSVSRDVERTPTKTNGGVRHSIHRTASNLSARSLGQDDDQEPRSTPTIGAASPRPQDTTQCLTLSPTSPSQQRSTACSAAVSAQLASTLASPPEPVMDDELKLSPRQASSSASVTPSPCLSESQSRSPTASPSPCPSPAFSRPDHLELPETSRNSSHPLPPLPSSPIPRNMTRNPFERYLSIQSGTHGCTLQQRLGMAIKQQQGTVLGRMESELVDQEGGMDIE</sequence>
<feature type="domain" description="NADP-dependent oxidoreductase" evidence="5">
    <location>
        <begin position="113"/>
        <end position="417"/>
    </location>
</feature>
<name>R9PA38_PSEHS</name>
<dbReference type="CDD" id="cd19143">
    <property type="entry name" value="AKR_AKR6C1_2"/>
    <property type="match status" value="1"/>
</dbReference>
<dbReference type="GO" id="GO:0016491">
    <property type="term" value="F:oxidoreductase activity"/>
    <property type="evidence" value="ECO:0007669"/>
    <property type="project" value="UniProtKB-KW"/>
</dbReference>